<sequence length="380" mass="40986">MKLDQDHQDFLAAVRDMADKHVRPVADEIDKTNEFPAGLVDVFGDMGLVQLAVPEEYGGPGGDLLSGCLAREAVAEAGSMALAQLAGQNSIVVNAILTGASKELLGEIMPLLAQGRTITCIAITEPDAGSDPSLMKTKATKDGDRWILNGAKQFITWGSMAKYALVFARTNDQPGSKGISAFLVDTDQEGWKVAKHNDKMGQHGVPNNEIFLDDVVVDDAYMVGEEGNGFGAAMHGLHLNRPTVAAIAVGAAQCALDYAINYAKEREAGGRRIVEYQGLQWMMAENFTNIAAARHLVYDCAQAYDSGAPRDEVTRLSSMAKLFAADTVNRATADAVQILGGHGYMSDHPVERYMRDAKLLGIYEGTSQIQRNIIAKRILR</sequence>
<accession>A0A5N0VL20</accession>
<keyword evidence="11" id="KW-1185">Reference proteome</keyword>
<evidence type="ECO:0000256" key="4">
    <source>
        <dbReference type="ARBA" id="ARBA00022827"/>
    </source>
</evidence>
<keyword evidence="5 6" id="KW-0560">Oxidoreductase</keyword>
<dbReference type="AlphaFoldDB" id="A0A5N0VL20"/>
<dbReference type="Gene3D" id="2.40.110.10">
    <property type="entry name" value="Butyryl-CoA Dehydrogenase, subunit A, domain 2"/>
    <property type="match status" value="1"/>
</dbReference>
<dbReference type="InterPro" id="IPR009100">
    <property type="entry name" value="AcylCoA_DH/oxidase_NM_dom_sf"/>
</dbReference>
<dbReference type="InterPro" id="IPR037069">
    <property type="entry name" value="AcylCoA_DH/ox_N_sf"/>
</dbReference>
<dbReference type="InterPro" id="IPR013786">
    <property type="entry name" value="AcylCoA_DH/ox_N"/>
</dbReference>
<dbReference type="SUPFAM" id="SSF56645">
    <property type="entry name" value="Acyl-CoA dehydrogenase NM domain-like"/>
    <property type="match status" value="1"/>
</dbReference>
<gene>
    <name evidence="10" type="ORF">FPZ12_003525</name>
</gene>
<dbReference type="InterPro" id="IPR009075">
    <property type="entry name" value="AcylCo_DH/oxidase_C"/>
</dbReference>
<dbReference type="PANTHER" id="PTHR43884:SF12">
    <property type="entry name" value="ISOVALERYL-COA DEHYDROGENASE, MITOCHONDRIAL-RELATED"/>
    <property type="match status" value="1"/>
</dbReference>
<dbReference type="InterPro" id="IPR036250">
    <property type="entry name" value="AcylCo_DH-like_C"/>
</dbReference>
<dbReference type="OrthoDB" id="5510711at2"/>
<dbReference type="Pfam" id="PF02771">
    <property type="entry name" value="Acyl-CoA_dh_N"/>
    <property type="match status" value="1"/>
</dbReference>
<evidence type="ECO:0000259" key="7">
    <source>
        <dbReference type="Pfam" id="PF00441"/>
    </source>
</evidence>
<dbReference type="SUPFAM" id="SSF47203">
    <property type="entry name" value="Acyl-CoA dehydrogenase C-terminal domain-like"/>
    <property type="match status" value="1"/>
</dbReference>
<evidence type="ECO:0000313" key="11">
    <source>
        <dbReference type="Proteomes" id="UP000319769"/>
    </source>
</evidence>
<feature type="domain" description="Acyl-CoA dehydrogenase/oxidase C-terminal" evidence="7">
    <location>
        <begin position="227"/>
        <end position="379"/>
    </location>
</feature>
<reference evidence="10" key="1">
    <citation type="submission" date="2019-09" db="EMBL/GenBank/DDBJ databases">
        <authorList>
            <person name="Teo W.F.A."/>
            <person name="Duangmal K."/>
        </authorList>
    </citation>
    <scope>NUCLEOTIDE SEQUENCE [LARGE SCALE GENOMIC DNA]</scope>
    <source>
        <strain evidence="10">K81G1</strain>
    </source>
</reference>
<keyword evidence="3 6" id="KW-0285">Flavoprotein</keyword>
<feature type="domain" description="Acyl-CoA dehydrogenase/oxidase N-terminal" evidence="9">
    <location>
        <begin position="5"/>
        <end position="115"/>
    </location>
</feature>
<evidence type="ECO:0000256" key="6">
    <source>
        <dbReference type="RuleBase" id="RU362125"/>
    </source>
</evidence>
<proteinExistence type="inferred from homology"/>
<evidence type="ECO:0000256" key="2">
    <source>
        <dbReference type="ARBA" id="ARBA00009347"/>
    </source>
</evidence>
<dbReference type="Gene3D" id="1.20.140.10">
    <property type="entry name" value="Butyryl-CoA Dehydrogenase, subunit A, domain 3"/>
    <property type="match status" value="1"/>
</dbReference>
<evidence type="ECO:0000259" key="9">
    <source>
        <dbReference type="Pfam" id="PF02771"/>
    </source>
</evidence>
<dbReference type="FunFam" id="2.40.110.10:FF:000002">
    <property type="entry name" value="Acyl-CoA dehydrogenase fadE12"/>
    <property type="match status" value="1"/>
</dbReference>
<protein>
    <submittedName>
        <fullName evidence="10">Acyl-CoA dehydrogenase</fullName>
    </submittedName>
</protein>
<dbReference type="GO" id="GO:0003995">
    <property type="term" value="F:acyl-CoA dehydrogenase activity"/>
    <property type="evidence" value="ECO:0007669"/>
    <property type="project" value="InterPro"/>
</dbReference>
<dbReference type="Proteomes" id="UP000319769">
    <property type="component" value="Unassembled WGS sequence"/>
</dbReference>
<dbReference type="Gene3D" id="1.10.540.10">
    <property type="entry name" value="Acyl-CoA dehydrogenase/oxidase, N-terminal domain"/>
    <property type="match status" value="1"/>
</dbReference>
<evidence type="ECO:0000259" key="8">
    <source>
        <dbReference type="Pfam" id="PF02770"/>
    </source>
</evidence>
<feature type="domain" description="Acyl-CoA oxidase/dehydrogenase middle" evidence="8">
    <location>
        <begin position="120"/>
        <end position="215"/>
    </location>
</feature>
<evidence type="ECO:0000256" key="3">
    <source>
        <dbReference type="ARBA" id="ARBA00022630"/>
    </source>
</evidence>
<dbReference type="Pfam" id="PF00441">
    <property type="entry name" value="Acyl-CoA_dh_1"/>
    <property type="match status" value="1"/>
</dbReference>
<dbReference type="Pfam" id="PF02770">
    <property type="entry name" value="Acyl-CoA_dh_M"/>
    <property type="match status" value="1"/>
</dbReference>
<dbReference type="InterPro" id="IPR006089">
    <property type="entry name" value="Acyl-CoA_DH_CS"/>
</dbReference>
<evidence type="ECO:0000313" key="10">
    <source>
        <dbReference type="EMBL" id="KAA9166034.1"/>
    </source>
</evidence>
<evidence type="ECO:0000256" key="1">
    <source>
        <dbReference type="ARBA" id="ARBA00001974"/>
    </source>
</evidence>
<evidence type="ECO:0000256" key="5">
    <source>
        <dbReference type="ARBA" id="ARBA00023002"/>
    </source>
</evidence>
<dbReference type="InterPro" id="IPR006091">
    <property type="entry name" value="Acyl-CoA_Oxase/DH_mid-dom"/>
</dbReference>
<dbReference type="PIRSF" id="PIRSF016578">
    <property type="entry name" value="HsaA"/>
    <property type="match status" value="1"/>
</dbReference>
<name>A0A5N0VL20_9PSEU</name>
<dbReference type="InterPro" id="IPR046373">
    <property type="entry name" value="Acyl-CoA_Oxase/DH_mid-dom_sf"/>
</dbReference>
<dbReference type="EMBL" id="VMNW02000003">
    <property type="protein sequence ID" value="KAA9166034.1"/>
    <property type="molecule type" value="Genomic_DNA"/>
</dbReference>
<comment type="caution">
    <text evidence="10">The sequence shown here is derived from an EMBL/GenBank/DDBJ whole genome shotgun (WGS) entry which is preliminary data.</text>
</comment>
<dbReference type="PANTHER" id="PTHR43884">
    <property type="entry name" value="ACYL-COA DEHYDROGENASE"/>
    <property type="match status" value="1"/>
</dbReference>
<comment type="cofactor">
    <cofactor evidence="1 6">
        <name>FAD</name>
        <dbReference type="ChEBI" id="CHEBI:57692"/>
    </cofactor>
</comment>
<comment type="similarity">
    <text evidence="2 6">Belongs to the acyl-CoA dehydrogenase family.</text>
</comment>
<dbReference type="GO" id="GO:0050660">
    <property type="term" value="F:flavin adenine dinucleotide binding"/>
    <property type="evidence" value="ECO:0007669"/>
    <property type="project" value="InterPro"/>
</dbReference>
<dbReference type="RefSeq" id="WP_144745515.1">
    <property type="nucleotide sequence ID" value="NZ_VMNW02000003.1"/>
</dbReference>
<dbReference type="PROSITE" id="PS00073">
    <property type="entry name" value="ACYL_COA_DH_2"/>
    <property type="match status" value="1"/>
</dbReference>
<keyword evidence="4 6" id="KW-0274">FAD</keyword>
<organism evidence="10 11">
    <name type="scientific">Amycolatopsis acidicola</name>
    <dbReference type="NCBI Taxonomy" id="2596893"/>
    <lineage>
        <taxon>Bacteria</taxon>
        <taxon>Bacillati</taxon>
        <taxon>Actinomycetota</taxon>
        <taxon>Actinomycetes</taxon>
        <taxon>Pseudonocardiales</taxon>
        <taxon>Pseudonocardiaceae</taxon>
        <taxon>Amycolatopsis</taxon>
    </lineage>
</organism>
<dbReference type="FunFam" id="1.20.140.10:FF:000004">
    <property type="entry name" value="Acyl-CoA dehydrogenase FadE25"/>
    <property type="match status" value="1"/>
</dbReference>